<evidence type="ECO:0000313" key="2">
    <source>
        <dbReference type="EMBL" id="GAA4343138.1"/>
    </source>
</evidence>
<dbReference type="InterPro" id="IPR007048">
    <property type="entry name" value="IraD/Gp25-like"/>
</dbReference>
<sequence>MVKHYYELPIRFSSLLKRNSDLNTCDLKKSIAQNLYLIITSKFEEHRYDKSYGCELWDMDFELIANQNLWLERIRKSVANSVTRHEVRLYEIAVEIEIGQDENLTSLKDSKSVKKKLSIYIKGRIRETGEEFPFSTTIYLSPLSLD</sequence>
<dbReference type="EMBL" id="BAABGY010000016">
    <property type="protein sequence ID" value="GAA4343138.1"/>
    <property type="molecule type" value="Genomic_DNA"/>
</dbReference>
<evidence type="ECO:0000259" key="1">
    <source>
        <dbReference type="Pfam" id="PF04965"/>
    </source>
</evidence>
<dbReference type="RefSeq" id="WP_345258050.1">
    <property type="nucleotide sequence ID" value="NZ_BAABGY010000016.1"/>
</dbReference>
<dbReference type="Pfam" id="PF04965">
    <property type="entry name" value="GPW_gp25"/>
    <property type="match status" value="1"/>
</dbReference>
<organism evidence="2 3">
    <name type="scientific">Flaviaesturariibacter amylovorans</name>
    <dbReference type="NCBI Taxonomy" id="1084520"/>
    <lineage>
        <taxon>Bacteria</taxon>
        <taxon>Pseudomonadati</taxon>
        <taxon>Bacteroidota</taxon>
        <taxon>Chitinophagia</taxon>
        <taxon>Chitinophagales</taxon>
        <taxon>Chitinophagaceae</taxon>
        <taxon>Flaviaestuariibacter</taxon>
    </lineage>
</organism>
<name>A0ABP8HRD0_9BACT</name>
<keyword evidence="3" id="KW-1185">Reference proteome</keyword>
<gene>
    <name evidence="2" type="ORF">GCM10023184_43230</name>
</gene>
<reference evidence="3" key="1">
    <citation type="journal article" date="2019" name="Int. J. Syst. Evol. Microbiol.">
        <title>The Global Catalogue of Microorganisms (GCM) 10K type strain sequencing project: providing services to taxonomists for standard genome sequencing and annotation.</title>
        <authorList>
            <consortium name="The Broad Institute Genomics Platform"/>
            <consortium name="The Broad Institute Genome Sequencing Center for Infectious Disease"/>
            <person name="Wu L."/>
            <person name="Ma J."/>
        </authorList>
    </citation>
    <scope>NUCLEOTIDE SEQUENCE [LARGE SCALE GENOMIC DNA]</scope>
    <source>
        <strain evidence="3">JCM 17919</strain>
    </source>
</reference>
<dbReference type="Gene3D" id="3.10.450.40">
    <property type="match status" value="1"/>
</dbReference>
<comment type="caution">
    <text evidence="2">The sequence shown here is derived from an EMBL/GenBank/DDBJ whole genome shotgun (WGS) entry which is preliminary data.</text>
</comment>
<accession>A0ABP8HRD0</accession>
<feature type="domain" description="IraD/Gp25-like" evidence="1">
    <location>
        <begin position="26"/>
        <end position="128"/>
    </location>
</feature>
<dbReference type="SUPFAM" id="SSF160719">
    <property type="entry name" value="gpW/gp25-like"/>
    <property type="match status" value="1"/>
</dbReference>
<dbReference type="Proteomes" id="UP001501725">
    <property type="component" value="Unassembled WGS sequence"/>
</dbReference>
<evidence type="ECO:0000313" key="3">
    <source>
        <dbReference type="Proteomes" id="UP001501725"/>
    </source>
</evidence>
<proteinExistence type="predicted"/>
<protein>
    <recommendedName>
        <fullName evidence="1">IraD/Gp25-like domain-containing protein</fullName>
    </recommendedName>
</protein>